<accession>A0AAD7K7Y2</accession>
<sequence length="124" mass="14039">MRPLFLVLVWSRIYGLPCSSSTLQSTGFVFFAQVSIMATTETEKIKNAVLDVMCILNLDPLSLLPFEQTPTLRLEPFSLECIEKARRRNLPLPLPQPRPQAFQEKHVCTGAAEHYARSRFSCPS</sequence>
<reference evidence="2" key="1">
    <citation type="submission" date="2023-03" db="EMBL/GenBank/DDBJ databases">
        <title>Massive genome expansion in bonnet fungi (Mycena s.s.) driven by repeated elements and novel gene families across ecological guilds.</title>
        <authorList>
            <consortium name="Lawrence Berkeley National Laboratory"/>
            <person name="Harder C.B."/>
            <person name="Miyauchi S."/>
            <person name="Viragh M."/>
            <person name="Kuo A."/>
            <person name="Thoen E."/>
            <person name="Andreopoulos B."/>
            <person name="Lu D."/>
            <person name="Skrede I."/>
            <person name="Drula E."/>
            <person name="Henrissat B."/>
            <person name="Morin E."/>
            <person name="Kohler A."/>
            <person name="Barry K."/>
            <person name="LaButti K."/>
            <person name="Morin E."/>
            <person name="Salamov A."/>
            <person name="Lipzen A."/>
            <person name="Mereny Z."/>
            <person name="Hegedus B."/>
            <person name="Baldrian P."/>
            <person name="Stursova M."/>
            <person name="Weitz H."/>
            <person name="Taylor A."/>
            <person name="Grigoriev I.V."/>
            <person name="Nagy L.G."/>
            <person name="Martin F."/>
            <person name="Kauserud H."/>
        </authorList>
    </citation>
    <scope>NUCLEOTIDE SEQUENCE</scope>
    <source>
        <strain evidence="2">CBHHK188m</strain>
    </source>
</reference>
<dbReference type="AlphaFoldDB" id="A0AAD7K7Y2"/>
<keyword evidence="1" id="KW-0732">Signal</keyword>
<protein>
    <submittedName>
        <fullName evidence="2">Uncharacterized protein</fullName>
    </submittedName>
</protein>
<feature type="signal peptide" evidence="1">
    <location>
        <begin position="1"/>
        <end position="15"/>
    </location>
</feature>
<evidence type="ECO:0000313" key="2">
    <source>
        <dbReference type="EMBL" id="KAJ7780163.1"/>
    </source>
</evidence>
<name>A0AAD7K7Y2_9AGAR</name>
<dbReference type="Proteomes" id="UP001215280">
    <property type="component" value="Unassembled WGS sequence"/>
</dbReference>
<dbReference type="EMBL" id="JARJLG010000006">
    <property type="protein sequence ID" value="KAJ7780163.1"/>
    <property type="molecule type" value="Genomic_DNA"/>
</dbReference>
<feature type="chain" id="PRO_5042290486" evidence="1">
    <location>
        <begin position="16"/>
        <end position="124"/>
    </location>
</feature>
<comment type="caution">
    <text evidence="2">The sequence shown here is derived from an EMBL/GenBank/DDBJ whole genome shotgun (WGS) entry which is preliminary data.</text>
</comment>
<evidence type="ECO:0000256" key="1">
    <source>
        <dbReference type="SAM" id="SignalP"/>
    </source>
</evidence>
<gene>
    <name evidence="2" type="ORF">DFH07DRAFT_464813</name>
</gene>
<keyword evidence="3" id="KW-1185">Reference proteome</keyword>
<proteinExistence type="predicted"/>
<evidence type="ECO:0000313" key="3">
    <source>
        <dbReference type="Proteomes" id="UP001215280"/>
    </source>
</evidence>
<organism evidence="2 3">
    <name type="scientific">Mycena maculata</name>
    <dbReference type="NCBI Taxonomy" id="230809"/>
    <lineage>
        <taxon>Eukaryota</taxon>
        <taxon>Fungi</taxon>
        <taxon>Dikarya</taxon>
        <taxon>Basidiomycota</taxon>
        <taxon>Agaricomycotina</taxon>
        <taxon>Agaricomycetes</taxon>
        <taxon>Agaricomycetidae</taxon>
        <taxon>Agaricales</taxon>
        <taxon>Marasmiineae</taxon>
        <taxon>Mycenaceae</taxon>
        <taxon>Mycena</taxon>
    </lineage>
</organism>